<name>A0A5B0SA52_PUCGR</name>
<reference evidence="1 2" key="1">
    <citation type="submission" date="2019-05" db="EMBL/GenBank/DDBJ databases">
        <title>Emergence of the Ug99 lineage of the wheat stem rust pathogen through somatic hybridization.</title>
        <authorList>
            <person name="Li F."/>
            <person name="Upadhyaya N.M."/>
            <person name="Sperschneider J."/>
            <person name="Matny O."/>
            <person name="Nguyen-Phuc H."/>
            <person name="Mago R."/>
            <person name="Raley C."/>
            <person name="Miller M.E."/>
            <person name="Silverstein K.A.T."/>
            <person name="Henningsen E."/>
            <person name="Hirsch C.D."/>
            <person name="Visser B."/>
            <person name="Pretorius Z.A."/>
            <person name="Steffenson B.J."/>
            <person name="Schwessinger B."/>
            <person name="Dodds P.N."/>
            <person name="Figueroa M."/>
        </authorList>
    </citation>
    <scope>NUCLEOTIDE SEQUENCE [LARGE SCALE GENOMIC DNA]</scope>
    <source>
        <strain evidence="1 2">Ug99</strain>
    </source>
</reference>
<organism evidence="1 2">
    <name type="scientific">Puccinia graminis f. sp. tritici</name>
    <dbReference type="NCBI Taxonomy" id="56615"/>
    <lineage>
        <taxon>Eukaryota</taxon>
        <taxon>Fungi</taxon>
        <taxon>Dikarya</taxon>
        <taxon>Basidiomycota</taxon>
        <taxon>Pucciniomycotina</taxon>
        <taxon>Pucciniomycetes</taxon>
        <taxon>Pucciniales</taxon>
        <taxon>Pucciniaceae</taxon>
        <taxon>Puccinia</taxon>
    </lineage>
</organism>
<dbReference type="EMBL" id="VDEP01000044">
    <property type="protein sequence ID" value="KAA1134870.1"/>
    <property type="molecule type" value="Genomic_DNA"/>
</dbReference>
<gene>
    <name evidence="1" type="ORF">PGTUg99_008673</name>
</gene>
<dbReference type="Proteomes" id="UP000325313">
    <property type="component" value="Unassembled WGS sequence"/>
</dbReference>
<dbReference type="AlphaFoldDB" id="A0A5B0SA52"/>
<protein>
    <submittedName>
        <fullName evidence="1">Uncharacterized protein</fullName>
    </submittedName>
</protein>
<evidence type="ECO:0000313" key="1">
    <source>
        <dbReference type="EMBL" id="KAA1134870.1"/>
    </source>
</evidence>
<sequence>MHTRDIPAYRRPFVDEFSPAEETTALITSGGRGLHSIRYSGDALLKQTIEGEVADGCRIADCQFSTIFNPPSSECDQASVPQPHDLDCGATIPEDSIERCTFRKCTCIASATLLTPFGRDCYDAGHWPATTPTGHQLRAWHRFHSAFQDLKMVKPQSLADPSPAGFSKSKVILSAVSRGITV</sequence>
<evidence type="ECO:0000313" key="2">
    <source>
        <dbReference type="Proteomes" id="UP000325313"/>
    </source>
</evidence>
<comment type="caution">
    <text evidence="1">The sequence shown here is derived from an EMBL/GenBank/DDBJ whole genome shotgun (WGS) entry which is preliminary data.</text>
</comment>
<proteinExistence type="predicted"/>
<accession>A0A5B0SA52</accession>